<keyword evidence="2 6" id="KW-0032">Aminotransferase</keyword>
<keyword evidence="3 6" id="KW-0808">Transferase</keyword>
<dbReference type="InterPro" id="IPR015424">
    <property type="entry name" value="PyrdxlP-dep_Trfase"/>
</dbReference>
<name>A0A2T2XL71_9FIRM</name>
<proteinExistence type="inferred from homology"/>
<dbReference type="CDD" id="cd00610">
    <property type="entry name" value="OAT_like"/>
    <property type="match status" value="1"/>
</dbReference>
<protein>
    <submittedName>
        <fullName evidence="6">Aspartate aminotransferase family protein</fullName>
    </submittedName>
</protein>
<evidence type="ECO:0000256" key="4">
    <source>
        <dbReference type="ARBA" id="ARBA00022898"/>
    </source>
</evidence>
<evidence type="ECO:0000256" key="3">
    <source>
        <dbReference type="ARBA" id="ARBA00022679"/>
    </source>
</evidence>
<comment type="similarity">
    <text evidence="1 5">Belongs to the class-III pyridoxal-phosphate-dependent aminotransferase family.</text>
</comment>
<dbReference type="Gene3D" id="3.40.640.10">
    <property type="entry name" value="Type I PLP-dependent aspartate aminotransferase-like (Major domain)"/>
    <property type="match status" value="1"/>
</dbReference>
<evidence type="ECO:0000256" key="5">
    <source>
        <dbReference type="RuleBase" id="RU003560"/>
    </source>
</evidence>
<evidence type="ECO:0000256" key="2">
    <source>
        <dbReference type="ARBA" id="ARBA00022576"/>
    </source>
</evidence>
<accession>A0A2T2XL71</accession>
<sequence>MSSLTANGPIVIDKAEGIYVWDETGRRYLDAHAGLWLANIGYGRPEIIQAVTQQAQKLSWFSSFGGFANRPSLTLAEKLVHLLEPDGIGSVFFSNDGSEAVETALKISRQYWKVLGRAQKYKLIGRQHAYHGVTMGALSVAGITANRQGFEPLLSGVRHAPAPYVNHCSYHDSRTPCTLACAREVERIIQFEGPETIAAFIAEPIQAAGGVIIPPPEYLRQVREICRRYEILFIADEVVTGFGRLGEWTGSRHYGIKPDLMTFAKGITSGYLPLGATAVAPYVMEAFLQSVQEGPELRHGNTYSGHPLAAVAALANIAVIEQEQLLSRAAKMGDYLQIQLENIAHQYPNLVADANCVGLLGRVELFASSTGPGKAAAAIARYLLDHGIIVRPVGDVITLSPPLIIEESEIDIISETLTSALAVL</sequence>
<reference evidence="6 7" key="1">
    <citation type="journal article" date="2014" name="BMC Genomics">
        <title>Comparison of environmental and isolate Sulfobacillus genomes reveals diverse carbon, sulfur, nitrogen, and hydrogen metabolisms.</title>
        <authorList>
            <person name="Justice N.B."/>
            <person name="Norman A."/>
            <person name="Brown C.T."/>
            <person name="Singh A."/>
            <person name="Thomas B.C."/>
            <person name="Banfield J.F."/>
        </authorList>
    </citation>
    <scope>NUCLEOTIDE SEQUENCE [LARGE SCALE GENOMIC DNA]</scope>
    <source>
        <strain evidence="6">AMDSBA4</strain>
    </source>
</reference>
<dbReference type="FunFam" id="3.40.640.10:FF:000014">
    <property type="entry name" value="Adenosylmethionine-8-amino-7-oxononanoate aminotransferase, probable"/>
    <property type="match status" value="1"/>
</dbReference>
<evidence type="ECO:0000313" key="6">
    <source>
        <dbReference type="EMBL" id="PSR35240.1"/>
    </source>
</evidence>
<evidence type="ECO:0000313" key="7">
    <source>
        <dbReference type="Proteomes" id="UP000242972"/>
    </source>
</evidence>
<dbReference type="SUPFAM" id="SSF53383">
    <property type="entry name" value="PLP-dependent transferases"/>
    <property type="match status" value="1"/>
</dbReference>
<dbReference type="GO" id="GO:0009102">
    <property type="term" value="P:biotin biosynthetic process"/>
    <property type="evidence" value="ECO:0007669"/>
    <property type="project" value="TreeGrafter"/>
</dbReference>
<dbReference type="AlphaFoldDB" id="A0A2T2XL71"/>
<dbReference type="InterPro" id="IPR049704">
    <property type="entry name" value="Aminotrans_3_PPA_site"/>
</dbReference>
<dbReference type="InterPro" id="IPR005814">
    <property type="entry name" value="Aminotrans_3"/>
</dbReference>
<organism evidence="6 7">
    <name type="scientific">Sulfobacillus benefaciens</name>
    <dbReference type="NCBI Taxonomy" id="453960"/>
    <lineage>
        <taxon>Bacteria</taxon>
        <taxon>Bacillati</taxon>
        <taxon>Bacillota</taxon>
        <taxon>Clostridia</taxon>
        <taxon>Eubacteriales</taxon>
        <taxon>Clostridiales Family XVII. Incertae Sedis</taxon>
        <taxon>Sulfobacillus</taxon>
    </lineage>
</organism>
<gene>
    <name evidence="6" type="ORF">C7B46_01840</name>
</gene>
<dbReference type="Pfam" id="PF00202">
    <property type="entry name" value="Aminotran_3"/>
    <property type="match status" value="1"/>
</dbReference>
<dbReference type="Gene3D" id="3.90.1150.10">
    <property type="entry name" value="Aspartate Aminotransferase, domain 1"/>
    <property type="match status" value="1"/>
</dbReference>
<comment type="caution">
    <text evidence="6">The sequence shown here is derived from an EMBL/GenBank/DDBJ whole genome shotgun (WGS) entry which is preliminary data.</text>
</comment>
<dbReference type="InterPro" id="IPR015422">
    <property type="entry name" value="PyrdxlP-dep_Trfase_small"/>
</dbReference>
<keyword evidence="4 5" id="KW-0663">Pyridoxal phosphate</keyword>
<dbReference type="PANTHER" id="PTHR42684:SF3">
    <property type="entry name" value="ADENOSYLMETHIONINE-8-AMINO-7-OXONONANOATE AMINOTRANSFERASE"/>
    <property type="match status" value="1"/>
</dbReference>
<evidence type="ECO:0000256" key="1">
    <source>
        <dbReference type="ARBA" id="ARBA00008954"/>
    </source>
</evidence>
<dbReference type="InterPro" id="IPR015421">
    <property type="entry name" value="PyrdxlP-dep_Trfase_major"/>
</dbReference>
<dbReference type="EMBL" id="PXYW01000003">
    <property type="protein sequence ID" value="PSR35240.1"/>
    <property type="molecule type" value="Genomic_DNA"/>
</dbReference>
<dbReference type="PROSITE" id="PS00600">
    <property type="entry name" value="AA_TRANSFER_CLASS_3"/>
    <property type="match status" value="1"/>
</dbReference>
<dbReference type="PIRSF" id="PIRSF000521">
    <property type="entry name" value="Transaminase_4ab_Lys_Orn"/>
    <property type="match status" value="1"/>
</dbReference>
<dbReference type="GO" id="GO:0030170">
    <property type="term" value="F:pyridoxal phosphate binding"/>
    <property type="evidence" value="ECO:0007669"/>
    <property type="project" value="InterPro"/>
</dbReference>
<dbReference type="GO" id="GO:0004015">
    <property type="term" value="F:adenosylmethionine-8-amino-7-oxononanoate transaminase activity"/>
    <property type="evidence" value="ECO:0007669"/>
    <property type="project" value="TreeGrafter"/>
</dbReference>
<dbReference type="PANTHER" id="PTHR42684">
    <property type="entry name" value="ADENOSYLMETHIONINE-8-AMINO-7-OXONONANOATE AMINOTRANSFERASE"/>
    <property type="match status" value="1"/>
</dbReference>
<dbReference type="Proteomes" id="UP000242972">
    <property type="component" value="Unassembled WGS sequence"/>
</dbReference>